<evidence type="ECO:0000256" key="5">
    <source>
        <dbReference type="SAM" id="Phobius"/>
    </source>
</evidence>
<gene>
    <name evidence="6" type="ORF">DFR28_104187</name>
</gene>
<dbReference type="AlphaFoldDB" id="A0A395JI46"/>
<proteinExistence type="predicted"/>
<dbReference type="PANTHER" id="PTHR30168:SF0">
    <property type="entry name" value="INNER MEMBRANE PROTEIN"/>
    <property type="match status" value="1"/>
</dbReference>
<dbReference type="Proteomes" id="UP000253083">
    <property type="component" value="Unassembled WGS sequence"/>
</dbReference>
<evidence type="ECO:0000256" key="3">
    <source>
        <dbReference type="ARBA" id="ARBA00022989"/>
    </source>
</evidence>
<dbReference type="RefSeq" id="WP_113955122.1">
    <property type="nucleotide sequence ID" value="NZ_QNRT01000004.1"/>
</dbReference>
<accession>A0A395JI46</accession>
<dbReference type="GO" id="GO:0016020">
    <property type="term" value="C:membrane"/>
    <property type="evidence" value="ECO:0007669"/>
    <property type="project" value="UniProtKB-SubCell"/>
</dbReference>
<evidence type="ECO:0008006" key="8">
    <source>
        <dbReference type="Google" id="ProtNLM"/>
    </source>
</evidence>
<dbReference type="InParanoid" id="A0A395JI46"/>
<keyword evidence="7" id="KW-1185">Reference proteome</keyword>
<protein>
    <recommendedName>
        <fullName evidence="8">Metalloprotease</fullName>
    </recommendedName>
</protein>
<evidence type="ECO:0000313" key="6">
    <source>
        <dbReference type="EMBL" id="RBP49259.1"/>
    </source>
</evidence>
<dbReference type="PANTHER" id="PTHR30168">
    <property type="entry name" value="PUTATIVE MEMBRANE PROTEIN YPFJ"/>
    <property type="match status" value="1"/>
</dbReference>
<evidence type="ECO:0000313" key="7">
    <source>
        <dbReference type="Proteomes" id="UP000253083"/>
    </source>
</evidence>
<organism evidence="6 7">
    <name type="scientific">Arenicella xantha</name>
    <dbReference type="NCBI Taxonomy" id="644221"/>
    <lineage>
        <taxon>Bacteria</taxon>
        <taxon>Pseudomonadati</taxon>
        <taxon>Pseudomonadota</taxon>
        <taxon>Gammaproteobacteria</taxon>
        <taxon>Arenicellales</taxon>
        <taxon>Arenicellaceae</taxon>
        <taxon>Arenicella</taxon>
    </lineage>
</organism>
<comment type="caution">
    <text evidence="6">The sequence shown here is derived from an EMBL/GenBank/DDBJ whole genome shotgun (WGS) entry which is preliminary data.</text>
</comment>
<dbReference type="EMBL" id="QNRT01000004">
    <property type="protein sequence ID" value="RBP49259.1"/>
    <property type="molecule type" value="Genomic_DNA"/>
</dbReference>
<keyword evidence="2 5" id="KW-0812">Transmembrane</keyword>
<dbReference type="OrthoDB" id="9774900at2"/>
<reference evidence="6 7" key="1">
    <citation type="submission" date="2018-06" db="EMBL/GenBank/DDBJ databases">
        <title>Genomic Encyclopedia of Type Strains, Phase IV (KMG-IV): sequencing the most valuable type-strain genomes for metagenomic binning, comparative biology and taxonomic classification.</title>
        <authorList>
            <person name="Goeker M."/>
        </authorList>
    </citation>
    <scope>NUCLEOTIDE SEQUENCE [LARGE SCALE GENOMIC DNA]</scope>
    <source>
        <strain evidence="6 7">DSM 24032</strain>
    </source>
</reference>
<dbReference type="InterPro" id="IPR007343">
    <property type="entry name" value="Uncharacterised_pept_Zn_put"/>
</dbReference>
<comment type="subcellular location">
    <subcellularLocation>
        <location evidence="1">Membrane</location>
        <topology evidence="1">Single-pass membrane protein</topology>
    </subcellularLocation>
</comment>
<evidence type="ECO:0000256" key="1">
    <source>
        <dbReference type="ARBA" id="ARBA00004167"/>
    </source>
</evidence>
<keyword evidence="4 5" id="KW-0472">Membrane</keyword>
<name>A0A395JI46_9GAMM</name>
<keyword evidence="3 5" id="KW-1133">Transmembrane helix</keyword>
<sequence length="284" mass="31168">MRWRGRRQSRNVEDRRGQSFVRSKKGVGGGAMILLVLAGLFFGEDVQKILSLFVGNTGNQATTQRSARPDSSQANDEAKQFVSVVLAETEDTWSAIFASVGQQYQPPKLVLYQDQVQSACGLGSAASGPFYCPGDYQIYIDLSFLSELRRMGAPGDFAFAYVIAHEVGHHIQNLSGTADQVRKMQAKASKAQANALSVRMELQADCYAGIWINRTEKRNAILEAGDIQEGLAAAAAVGDDRIMQQAGMAPRRENFTHGSSEERMQWFQRGMQSGDIQACQTFGQ</sequence>
<evidence type="ECO:0000256" key="2">
    <source>
        <dbReference type="ARBA" id="ARBA00022692"/>
    </source>
</evidence>
<dbReference type="FunCoup" id="A0A395JI46">
    <property type="interactions" value="54"/>
</dbReference>
<feature type="transmembrane region" description="Helical" evidence="5">
    <location>
        <begin position="26"/>
        <end position="43"/>
    </location>
</feature>
<evidence type="ECO:0000256" key="4">
    <source>
        <dbReference type="ARBA" id="ARBA00023136"/>
    </source>
</evidence>
<dbReference type="Pfam" id="PF04228">
    <property type="entry name" value="Zn_peptidase"/>
    <property type="match status" value="1"/>
</dbReference>